<feature type="region of interest" description="Disordered" evidence="1">
    <location>
        <begin position="345"/>
        <end position="381"/>
    </location>
</feature>
<dbReference type="PANTHER" id="PTHR47773:SF1">
    <property type="entry name" value="C2H2-TYPE DOMAIN-CONTAINING PROTEIN"/>
    <property type="match status" value="1"/>
</dbReference>
<organism evidence="2 3">
    <name type="scientific">Littorina saxatilis</name>
    <dbReference type="NCBI Taxonomy" id="31220"/>
    <lineage>
        <taxon>Eukaryota</taxon>
        <taxon>Metazoa</taxon>
        <taxon>Spiralia</taxon>
        <taxon>Lophotrochozoa</taxon>
        <taxon>Mollusca</taxon>
        <taxon>Gastropoda</taxon>
        <taxon>Caenogastropoda</taxon>
        <taxon>Littorinimorpha</taxon>
        <taxon>Littorinoidea</taxon>
        <taxon>Littorinidae</taxon>
        <taxon>Littorina</taxon>
    </lineage>
</organism>
<gene>
    <name evidence="2" type="ORF">V1264_017088</name>
</gene>
<dbReference type="AlphaFoldDB" id="A0AAN9BIG6"/>
<evidence type="ECO:0000313" key="2">
    <source>
        <dbReference type="EMBL" id="KAK7105749.1"/>
    </source>
</evidence>
<reference evidence="2 3" key="1">
    <citation type="submission" date="2024-02" db="EMBL/GenBank/DDBJ databases">
        <title>Chromosome-scale genome assembly of the rough periwinkle Littorina saxatilis.</title>
        <authorList>
            <person name="De Jode A."/>
            <person name="Faria R."/>
            <person name="Formenti G."/>
            <person name="Sims Y."/>
            <person name="Smith T.P."/>
            <person name="Tracey A."/>
            <person name="Wood J.M.D."/>
            <person name="Zagrodzka Z.B."/>
            <person name="Johannesson K."/>
            <person name="Butlin R.K."/>
            <person name="Leder E.H."/>
        </authorList>
    </citation>
    <scope>NUCLEOTIDE SEQUENCE [LARGE SCALE GENOMIC DNA]</scope>
    <source>
        <strain evidence="2">Snail1</strain>
        <tissue evidence="2">Muscle</tissue>
    </source>
</reference>
<comment type="caution">
    <text evidence="2">The sequence shown here is derived from an EMBL/GenBank/DDBJ whole genome shotgun (WGS) entry which is preliminary data.</text>
</comment>
<feature type="compositionally biased region" description="Pro residues" evidence="1">
    <location>
        <begin position="250"/>
        <end position="269"/>
    </location>
</feature>
<proteinExistence type="predicted"/>
<evidence type="ECO:0000313" key="3">
    <source>
        <dbReference type="Proteomes" id="UP001374579"/>
    </source>
</evidence>
<dbReference type="PANTHER" id="PTHR47773">
    <property type="entry name" value="SI:DKEY-9I5.2-RELATED"/>
    <property type="match status" value="1"/>
</dbReference>
<protein>
    <submittedName>
        <fullName evidence="2">Uncharacterized protein</fullName>
    </submittedName>
</protein>
<dbReference type="Proteomes" id="UP001374579">
    <property type="component" value="Unassembled WGS sequence"/>
</dbReference>
<feature type="region of interest" description="Disordered" evidence="1">
    <location>
        <begin position="244"/>
        <end position="269"/>
    </location>
</feature>
<name>A0AAN9BIG6_9CAEN</name>
<sequence length="611" mass="66013">MDGPQGTDFLGEPLFDSNKLQLEWSKAKKHVCCILDPPGVTLYMQTGTINKGDQVLPVYRCARGSTSLESFHLHQNRFIPGTSTNDDHFQAFLLEGIMRWNEDRAAAAKSGGRKPGCYNLKLNHLVNGLYQKVWGKPLDPHYKDPKQYTGELLGLDYLHGQSGKVINLEDDDTEVGFVTEVEDLFQSILEDPTLLEDVPLCEEATLAVPPSVPLEVVTPPRTQVEEDCLARSTTPPFVPCVPEELHTPSAPTPPAPTPAPIPTPTPPAPTPAAMIAADDDKESIGPDGSGGFRSVVALAKHLVSLRDVMTLSNVQCTAILDLFHKLSPGDRQSCRSVFKPAVSKSPGGRYHCSKKGRLMSQGTTSASDKVHSSRNAGAAAHPSANRLMEAVFNELALIHPRPLVEGGHRQSRVHLMQGSYDRIRQLIISNPAFQAIPLQLPAVNNETVSKWFNEKCKMEEQKVLLQGLEEQLPHPRFTSSIPLPSSAPQASTLHQPCQQRPDFILQLPANRVGLSVKKRGRVAAAPSVQSTQERVLLPALGQSVATKILPACSATSQQQRVLPPAPVPSVGAKIMPACSATSQQHSVFLPAPGQSVATKILPARSAGSSSA</sequence>
<evidence type="ECO:0000256" key="1">
    <source>
        <dbReference type="SAM" id="MobiDB-lite"/>
    </source>
</evidence>
<keyword evidence="3" id="KW-1185">Reference proteome</keyword>
<dbReference type="EMBL" id="JBAMIC010000007">
    <property type="protein sequence ID" value="KAK7105749.1"/>
    <property type="molecule type" value="Genomic_DNA"/>
</dbReference>
<accession>A0AAN9BIG6</accession>